<dbReference type="EMBL" id="NMUH01003679">
    <property type="protein sequence ID" value="MQM06643.1"/>
    <property type="molecule type" value="Genomic_DNA"/>
</dbReference>
<dbReference type="Proteomes" id="UP000652761">
    <property type="component" value="Unassembled WGS sequence"/>
</dbReference>
<dbReference type="GO" id="GO:0046983">
    <property type="term" value="F:protein dimerization activity"/>
    <property type="evidence" value="ECO:0007669"/>
    <property type="project" value="InterPro"/>
</dbReference>
<sequence>MQYGVETPELKMFALKILRLCCNSSGCERNWSTFEFIHTKKRTRLEAKRLNDLVYVQYNRRLYERFQERNIQKNMIPFVWKT</sequence>
<dbReference type="AlphaFoldDB" id="A0A843W6H5"/>
<dbReference type="InterPro" id="IPR008906">
    <property type="entry name" value="HATC_C_dom"/>
</dbReference>
<dbReference type="InterPro" id="IPR012337">
    <property type="entry name" value="RNaseH-like_sf"/>
</dbReference>
<protein>
    <recommendedName>
        <fullName evidence="1">HAT C-terminal dimerisation domain-containing protein</fullName>
    </recommendedName>
</protein>
<comment type="caution">
    <text evidence="2">The sequence shown here is derived from an EMBL/GenBank/DDBJ whole genome shotgun (WGS) entry which is preliminary data.</text>
</comment>
<dbReference type="SUPFAM" id="SSF53098">
    <property type="entry name" value="Ribonuclease H-like"/>
    <property type="match status" value="1"/>
</dbReference>
<dbReference type="OrthoDB" id="694926at2759"/>
<accession>A0A843W6H5</accession>
<name>A0A843W6H5_COLES</name>
<evidence type="ECO:0000313" key="2">
    <source>
        <dbReference type="EMBL" id="MQM06643.1"/>
    </source>
</evidence>
<evidence type="ECO:0000313" key="3">
    <source>
        <dbReference type="Proteomes" id="UP000652761"/>
    </source>
</evidence>
<organism evidence="2 3">
    <name type="scientific">Colocasia esculenta</name>
    <name type="common">Wild taro</name>
    <name type="synonym">Arum esculentum</name>
    <dbReference type="NCBI Taxonomy" id="4460"/>
    <lineage>
        <taxon>Eukaryota</taxon>
        <taxon>Viridiplantae</taxon>
        <taxon>Streptophyta</taxon>
        <taxon>Embryophyta</taxon>
        <taxon>Tracheophyta</taxon>
        <taxon>Spermatophyta</taxon>
        <taxon>Magnoliopsida</taxon>
        <taxon>Liliopsida</taxon>
        <taxon>Araceae</taxon>
        <taxon>Aroideae</taxon>
        <taxon>Colocasieae</taxon>
        <taxon>Colocasia</taxon>
    </lineage>
</organism>
<feature type="domain" description="HAT C-terminal dimerisation" evidence="1">
    <location>
        <begin position="4"/>
        <end position="59"/>
    </location>
</feature>
<reference evidence="2" key="1">
    <citation type="submission" date="2017-07" db="EMBL/GenBank/DDBJ databases">
        <title>Taro Niue Genome Assembly and Annotation.</title>
        <authorList>
            <person name="Atibalentja N."/>
            <person name="Keating K."/>
            <person name="Fields C.J."/>
        </authorList>
    </citation>
    <scope>NUCLEOTIDE SEQUENCE</scope>
    <source>
        <strain evidence="2">Niue_2</strain>
        <tissue evidence="2">Leaf</tissue>
    </source>
</reference>
<gene>
    <name evidence="2" type="ORF">Taro_039469</name>
</gene>
<evidence type="ECO:0000259" key="1">
    <source>
        <dbReference type="Pfam" id="PF05699"/>
    </source>
</evidence>
<keyword evidence="3" id="KW-1185">Reference proteome</keyword>
<dbReference type="Pfam" id="PF05699">
    <property type="entry name" value="Dimer_Tnp_hAT"/>
    <property type="match status" value="1"/>
</dbReference>
<proteinExistence type="predicted"/>